<feature type="transmembrane region" description="Helical" evidence="6">
    <location>
        <begin position="251"/>
        <end position="272"/>
    </location>
</feature>
<dbReference type="EMBL" id="QIBX01000008">
    <property type="protein sequence ID" value="RNL40283.1"/>
    <property type="molecule type" value="Genomic_DNA"/>
</dbReference>
<dbReference type="InterPro" id="IPR006976">
    <property type="entry name" value="VanZ-like"/>
</dbReference>
<keyword evidence="10" id="KW-1185">Reference proteome</keyword>
<reference evidence="10" key="1">
    <citation type="submission" date="2018-05" db="EMBL/GenBank/DDBJ databases">
        <title>Genome Sequencing of selected type strains of the family Eggerthellaceae.</title>
        <authorList>
            <person name="Danylec N."/>
            <person name="Stoll D.A."/>
            <person name="Doetsch A."/>
            <person name="Huch M."/>
        </authorList>
    </citation>
    <scope>NUCLEOTIDE SEQUENCE [LARGE SCALE GENOMIC DNA]</scope>
    <source>
        <strain evidence="10">DSM 24851</strain>
    </source>
</reference>
<keyword evidence="3 6" id="KW-1133">Transmembrane helix</keyword>
<feature type="domain" description="VanZ-like" evidence="7">
    <location>
        <begin position="50"/>
        <end position="191"/>
    </location>
</feature>
<dbReference type="Pfam" id="PF06271">
    <property type="entry name" value="RDD"/>
    <property type="match status" value="1"/>
</dbReference>
<evidence type="ECO:0000259" key="8">
    <source>
        <dbReference type="Pfam" id="PF06271"/>
    </source>
</evidence>
<dbReference type="PANTHER" id="PTHR36834">
    <property type="entry name" value="MEMBRANE PROTEIN-RELATED"/>
    <property type="match status" value="1"/>
</dbReference>
<dbReference type="RefSeq" id="WP_123208833.1">
    <property type="nucleotide sequence ID" value="NZ_JBHTHO010000022.1"/>
</dbReference>
<proteinExistence type="predicted"/>
<feature type="region of interest" description="Disordered" evidence="5">
    <location>
        <begin position="398"/>
        <end position="422"/>
    </location>
</feature>
<comment type="subcellular location">
    <subcellularLocation>
        <location evidence="1">Membrane</location>
        <topology evidence="1">Multi-pass membrane protein</topology>
    </subcellularLocation>
</comment>
<dbReference type="PIRSF" id="PIRSF031578">
    <property type="entry name" value="Uncharacterised_Vanz_RDD-cont"/>
    <property type="match status" value="1"/>
</dbReference>
<evidence type="ECO:0008006" key="11">
    <source>
        <dbReference type="Google" id="ProtNLM"/>
    </source>
</evidence>
<evidence type="ECO:0000256" key="1">
    <source>
        <dbReference type="ARBA" id="ARBA00004141"/>
    </source>
</evidence>
<evidence type="ECO:0000256" key="4">
    <source>
        <dbReference type="ARBA" id="ARBA00023136"/>
    </source>
</evidence>
<keyword evidence="2 6" id="KW-0812">Transmembrane</keyword>
<feature type="transmembrane region" description="Helical" evidence="6">
    <location>
        <begin position="333"/>
        <end position="354"/>
    </location>
</feature>
<feature type="transmembrane region" description="Helical" evidence="6">
    <location>
        <begin position="6"/>
        <end position="29"/>
    </location>
</feature>
<dbReference type="Proteomes" id="UP000269591">
    <property type="component" value="Unassembled WGS sequence"/>
</dbReference>
<evidence type="ECO:0000259" key="7">
    <source>
        <dbReference type="Pfam" id="PF04892"/>
    </source>
</evidence>
<dbReference type="AlphaFoldDB" id="A0A3N0AZJ7"/>
<evidence type="ECO:0000256" key="2">
    <source>
        <dbReference type="ARBA" id="ARBA00022692"/>
    </source>
</evidence>
<feature type="transmembrane region" description="Helical" evidence="6">
    <location>
        <begin position="139"/>
        <end position="162"/>
    </location>
</feature>
<dbReference type="InterPro" id="IPR021192">
    <property type="entry name" value="UCP031578_Vanz/RDD"/>
</dbReference>
<feature type="transmembrane region" description="Helical" evidence="6">
    <location>
        <begin position="41"/>
        <end position="63"/>
    </location>
</feature>
<protein>
    <recommendedName>
        <fullName evidence="11">VanZ family protein</fullName>
    </recommendedName>
</protein>
<dbReference type="PANTHER" id="PTHR36834:SF1">
    <property type="entry name" value="INTEGRAL MEMBRANE PROTEIN"/>
    <property type="match status" value="1"/>
</dbReference>
<gene>
    <name evidence="9" type="ORF">DMP06_05980</name>
</gene>
<keyword evidence="4 6" id="KW-0472">Membrane</keyword>
<organism evidence="9 10">
    <name type="scientific">Slackia equolifaciens</name>
    <dbReference type="NCBI Taxonomy" id="498718"/>
    <lineage>
        <taxon>Bacteria</taxon>
        <taxon>Bacillati</taxon>
        <taxon>Actinomycetota</taxon>
        <taxon>Coriobacteriia</taxon>
        <taxon>Eggerthellales</taxon>
        <taxon>Eggerthellaceae</taxon>
        <taxon>Slackia</taxon>
    </lineage>
</organism>
<dbReference type="InterPro" id="IPR010432">
    <property type="entry name" value="RDD"/>
</dbReference>
<accession>A0A3N0AZJ7</accession>
<name>A0A3N0AZJ7_9ACTN</name>
<feature type="transmembrane region" description="Helical" evidence="6">
    <location>
        <begin position="174"/>
        <end position="196"/>
    </location>
</feature>
<dbReference type="GO" id="GO:0016020">
    <property type="term" value="C:membrane"/>
    <property type="evidence" value="ECO:0007669"/>
    <property type="project" value="UniProtKB-SubCell"/>
</dbReference>
<sequence>MFSNVYLNNIAIACIAFPFAAALITLPYLVVQYRRFGSVPWWRTFVVYLFVLYLMAAYFLVILPLPAQDVYVPYAAHPQLVPFSFIGEIARSSHVTSDSSTWVAALTTPAVYQVLFNVLLTVPFGFFLRYYFHRTWWQVLILGFLWTLFFETSQITGLFGIYEHPYRLFDVDDLITNTTGSMVGFWLALLLARVLPDMDEVNQEAWEKGSRATLTRRIVSFAVDMLIASLAAALVGSAWKDAGLSAIADHQAAETAVFAICFVLIPALPGSATPGQRVLRLRIVAPDGSKAPWWRRGLRYLVLYLLVVAAPAALVQGLPLAMRASEKWVDPALLVAVLLVFFAIWALSVIVRAVRSAMGHPFVMLNGLITGTRIAPSPRADHERTPWRDRLAAKRAALKEKRGKHARVEDAGEGQKNDNGED</sequence>
<evidence type="ECO:0000256" key="5">
    <source>
        <dbReference type="SAM" id="MobiDB-lite"/>
    </source>
</evidence>
<dbReference type="OrthoDB" id="4822551at2"/>
<feature type="transmembrane region" description="Helical" evidence="6">
    <location>
        <begin position="110"/>
        <end position="132"/>
    </location>
</feature>
<evidence type="ECO:0000256" key="3">
    <source>
        <dbReference type="ARBA" id="ARBA00022989"/>
    </source>
</evidence>
<feature type="domain" description="RDD" evidence="8">
    <location>
        <begin position="212"/>
        <end position="351"/>
    </location>
</feature>
<feature type="transmembrane region" description="Helical" evidence="6">
    <location>
        <begin position="300"/>
        <end position="321"/>
    </location>
</feature>
<feature type="transmembrane region" description="Helical" evidence="6">
    <location>
        <begin position="217"/>
        <end position="239"/>
    </location>
</feature>
<evidence type="ECO:0000313" key="10">
    <source>
        <dbReference type="Proteomes" id="UP000269591"/>
    </source>
</evidence>
<evidence type="ECO:0000256" key="6">
    <source>
        <dbReference type="SAM" id="Phobius"/>
    </source>
</evidence>
<dbReference type="InterPro" id="IPR053150">
    <property type="entry name" value="Teicoplanin_resist-assoc"/>
</dbReference>
<dbReference type="Pfam" id="PF04892">
    <property type="entry name" value="VanZ"/>
    <property type="match status" value="1"/>
</dbReference>
<evidence type="ECO:0000313" key="9">
    <source>
        <dbReference type="EMBL" id="RNL40283.1"/>
    </source>
</evidence>
<comment type="caution">
    <text evidence="9">The sequence shown here is derived from an EMBL/GenBank/DDBJ whole genome shotgun (WGS) entry which is preliminary data.</text>
</comment>